<feature type="non-terminal residue" evidence="1">
    <location>
        <position position="1"/>
    </location>
</feature>
<dbReference type="AlphaFoldDB" id="A0A1B6G9N4"/>
<dbReference type="EMBL" id="GECZ01010624">
    <property type="protein sequence ID" value="JAS59145.1"/>
    <property type="molecule type" value="Transcribed_RNA"/>
</dbReference>
<reference evidence="1" key="1">
    <citation type="submission" date="2015-11" db="EMBL/GenBank/DDBJ databases">
        <title>De novo transcriptome assembly of four potential Pierce s Disease insect vectors from Arizona vineyards.</title>
        <authorList>
            <person name="Tassone E.E."/>
        </authorList>
    </citation>
    <scope>NUCLEOTIDE SEQUENCE</scope>
</reference>
<proteinExistence type="predicted"/>
<organism evidence="1">
    <name type="scientific">Cuerna arida</name>
    <dbReference type="NCBI Taxonomy" id="1464854"/>
    <lineage>
        <taxon>Eukaryota</taxon>
        <taxon>Metazoa</taxon>
        <taxon>Ecdysozoa</taxon>
        <taxon>Arthropoda</taxon>
        <taxon>Hexapoda</taxon>
        <taxon>Insecta</taxon>
        <taxon>Pterygota</taxon>
        <taxon>Neoptera</taxon>
        <taxon>Paraneoptera</taxon>
        <taxon>Hemiptera</taxon>
        <taxon>Auchenorrhyncha</taxon>
        <taxon>Membracoidea</taxon>
        <taxon>Cicadellidae</taxon>
        <taxon>Cicadellinae</taxon>
        <taxon>Proconiini</taxon>
        <taxon>Cuerna</taxon>
    </lineage>
</organism>
<accession>A0A1B6G9N4</accession>
<gene>
    <name evidence="1" type="ORF">g.23069</name>
</gene>
<name>A0A1B6G9N4_9HEMI</name>
<protein>
    <submittedName>
        <fullName evidence="1">Uncharacterized protein</fullName>
    </submittedName>
</protein>
<sequence>NRTATRKLENECVPQQQHRLSTVSGVISSQPQRKSTVSTHIPINKQDEKLITKSEIISYPEHKVFRPISEPMHRQGSKASRITLHEKKPLKSDLLQRTVHEKRKKGNTEVIPEDYSSVNLTDIPENYDPYTFQKITSSSSILSQELERGDSDKWNTISKPVFGVNGQQSKTSMKIWGFDITPLIFLFQCAQYFLGLSIHDKVMEVYNVFN</sequence>
<evidence type="ECO:0000313" key="1">
    <source>
        <dbReference type="EMBL" id="JAS59145.1"/>
    </source>
</evidence>